<dbReference type="SUPFAM" id="SSF51556">
    <property type="entry name" value="Metallo-dependent hydrolases"/>
    <property type="match status" value="1"/>
</dbReference>
<evidence type="ECO:0000256" key="2">
    <source>
        <dbReference type="ARBA" id="ARBA00006676"/>
    </source>
</evidence>
<dbReference type="HOGENOM" id="CLU_039228_3_0_1"/>
<evidence type="ECO:0000259" key="8">
    <source>
        <dbReference type="Pfam" id="PF00962"/>
    </source>
</evidence>
<dbReference type="OrthoDB" id="272271at2759"/>
<reference evidence="9 10" key="1">
    <citation type="journal article" date="2014" name="PLoS Genet.">
        <title>Analysis of the Phlebiopsis gigantea genome, transcriptome and secretome provides insight into its pioneer colonization strategies of wood.</title>
        <authorList>
            <person name="Hori C."/>
            <person name="Ishida T."/>
            <person name="Igarashi K."/>
            <person name="Samejima M."/>
            <person name="Suzuki H."/>
            <person name="Master E."/>
            <person name="Ferreira P."/>
            <person name="Ruiz-Duenas F.J."/>
            <person name="Held B."/>
            <person name="Canessa P."/>
            <person name="Larrondo L.F."/>
            <person name="Schmoll M."/>
            <person name="Druzhinina I.S."/>
            <person name="Kubicek C.P."/>
            <person name="Gaskell J.A."/>
            <person name="Kersten P."/>
            <person name="St John F."/>
            <person name="Glasner J."/>
            <person name="Sabat G."/>
            <person name="Splinter BonDurant S."/>
            <person name="Syed K."/>
            <person name="Yadav J."/>
            <person name="Mgbeahuruike A.C."/>
            <person name="Kovalchuk A."/>
            <person name="Asiegbu F.O."/>
            <person name="Lackner G."/>
            <person name="Hoffmeister D."/>
            <person name="Rencoret J."/>
            <person name="Gutierrez A."/>
            <person name="Sun H."/>
            <person name="Lindquist E."/>
            <person name="Barry K."/>
            <person name="Riley R."/>
            <person name="Grigoriev I.V."/>
            <person name="Henrissat B."/>
            <person name="Kues U."/>
            <person name="Berka R.M."/>
            <person name="Martinez A.T."/>
            <person name="Covert S.F."/>
            <person name="Blanchette R.A."/>
            <person name="Cullen D."/>
        </authorList>
    </citation>
    <scope>NUCLEOTIDE SEQUENCE [LARGE SCALE GENOMIC DNA]</scope>
    <source>
        <strain evidence="9 10">11061_1 CR5-6</strain>
    </source>
</reference>
<evidence type="ECO:0000256" key="1">
    <source>
        <dbReference type="ARBA" id="ARBA00001947"/>
    </source>
</evidence>
<dbReference type="GO" id="GO:0009117">
    <property type="term" value="P:nucleotide metabolic process"/>
    <property type="evidence" value="ECO:0007669"/>
    <property type="project" value="UniProtKB-KW"/>
</dbReference>
<evidence type="ECO:0000313" key="9">
    <source>
        <dbReference type="EMBL" id="KIP07321.1"/>
    </source>
</evidence>
<feature type="domain" description="Adenosine deaminase" evidence="8">
    <location>
        <begin position="30"/>
        <end position="350"/>
    </location>
</feature>
<dbReference type="InterPro" id="IPR001365">
    <property type="entry name" value="A_deaminase_dom"/>
</dbReference>
<dbReference type="STRING" id="745531.A0A0C3RYR0"/>
<evidence type="ECO:0000256" key="7">
    <source>
        <dbReference type="ARBA" id="ARBA00048787"/>
    </source>
</evidence>
<keyword evidence="3" id="KW-0479">Metal-binding</keyword>
<organism evidence="9 10">
    <name type="scientific">Phlebiopsis gigantea (strain 11061_1 CR5-6)</name>
    <name type="common">White-rot fungus</name>
    <name type="synonym">Peniophora gigantea</name>
    <dbReference type="NCBI Taxonomy" id="745531"/>
    <lineage>
        <taxon>Eukaryota</taxon>
        <taxon>Fungi</taxon>
        <taxon>Dikarya</taxon>
        <taxon>Basidiomycota</taxon>
        <taxon>Agaricomycotina</taxon>
        <taxon>Agaricomycetes</taxon>
        <taxon>Polyporales</taxon>
        <taxon>Phanerochaetaceae</taxon>
        <taxon>Phlebiopsis</taxon>
    </lineage>
</organism>
<evidence type="ECO:0000313" key="10">
    <source>
        <dbReference type="Proteomes" id="UP000053257"/>
    </source>
</evidence>
<dbReference type="InterPro" id="IPR006330">
    <property type="entry name" value="Ado/ade_deaminase"/>
</dbReference>
<dbReference type="Gene3D" id="3.20.20.140">
    <property type="entry name" value="Metal-dependent hydrolases"/>
    <property type="match status" value="1"/>
</dbReference>
<dbReference type="InterPro" id="IPR032466">
    <property type="entry name" value="Metal_Hydrolase"/>
</dbReference>
<dbReference type="PANTHER" id="PTHR11409">
    <property type="entry name" value="ADENOSINE DEAMINASE"/>
    <property type="match status" value="1"/>
</dbReference>
<keyword evidence="6" id="KW-0546">Nucleotide metabolism</keyword>
<accession>A0A0C3RYR0</accession>
<protein>
    <recommendedName>
        <fullName evidence="8">Adenosine deaminase domain-containing protein</fullName>
    </recommendedName>
</protein>
<dbReference type="GO" id="GO:0006154">
    <property type="term" value="P:adenosine catabolic process"/>
    <property type="evidence" value="ECO:0007669"/>
    <property type="project" value="TreeGrafter"/>
</dbReference>
<gene>
    <name evidence="9" type="ORF">PHLGIDRAFT_105785</name>
</gene>
<dbReference type="GO" id="GO:0046103">
    <property type="term" value="P:inosine biosynthetic process"/>
    <property type="evidence" value="ECO:0007669"/>
    <property type="project" value="TreeGrafter"/>
</dbReference>
<dbReference type="Pfam" id="PF00962">
    <property type="entry name" value="A_deaminase"/>
    <property type="match status" value="1"/>
</dbReference>
<dbReference type="PANTHER" id="PTHR11409:SF42">
    <property type="entry name" value="ADENOSINE DEAMINASE-LIKE PROTEIN"/>
    <property type="match status" value="1"/>
</dbReference>
<comment type="similarity">
    <text evidence="2">Belongs to the metallo-dependent hydrolases superfamily. Adenosine and AMP deaminases family.</text>
</comment>
<evidence type="ECO:0000256" key="3">
    <source>
        <dbReference type="ARBA" id="ARBA00022723"/>
    </source>
</evidence>
<comment type="catalytic activity">
    <reaction evidence="7">
        <text>N(6)-methyl-AMP + H2O + H(+) = IMP + methylamine</text>
        <dbReference type="Rhea" id="RHEA:16001"/>
        <dbReference type="ChEBI" id="CHEBI:15377"/>
        <dbReference type="ChEBI" id="CHEBI:15378"/>
        <dbReference type="ChEBI" id="CHEBI:58053"/>
        <dbReference type="ChEBI" id="CHEBI:59338"/>
        <dbReference type="ChEBI" id="CHEBI:144842"/>
    </reaction>
    <physiologicalReaction direction="left-to-right" evidence="7">
        <dbReference type="Rhea" id="RHEA:16002"/>
    </physiologicalReaction>
</comment>
<dbReference type="GO" id="GO:0046872">
    <property type="term" value="F:metal ion binding"/>
    <property type="evidence" value="ECO:0007669"/>
    <property type="project" value="UniProtKB-KW"/>
</dbReference>
<dbReference type="GO" id="GO:0004000">
    <property type="term" value="F:adenosine deaminase activity"/>
    <property type="evidence" value="ECO:0007669"/>
    <property type="project" value="TreeGrafter"/>
</dbReference>
<evidence type="ECO:0000256" key="6">
    <source>
        <dbReference type="ARBA" id="ARBA00023080"/>
    </source>
</evidence>
<name>A0A0C3RYR0_PHLG1</name>
<dbReference type="Proteomes" id="UP000053257">
    <property type="component" value="Unassembled WGS sequence"/>
</dbReference>
<sequence length="356" mass="38628">MSSSSSIAGYAAAALASLTAGQVEFLRALPKAELHAHLNGCIPVPTLRKLAAEHSDAASLPENVHAGIDQLQKGVVLEEIHDFFGLFPAIYALTSNPEALAEAARAVLALFLESDPEAPNGQSQAAYLELRTTPRESAHMTRRRYLETVLDEVERYPGERAALIVSLDRRMDAKVAEEVVDVAVALRNEGRRVVGVDLCGDPLAGDMKEFEGHFSKAKQAGLGVTLHIAETTENTHEDTLRLLSFKPDRLGHATFLDVDARDVVFSNKACVEICLSSNLLCKTVSSLDEHHLKHYLECNHPVAICTDDTLPFRNSLVGEYALLLAQKPLGLGLSEQEVVRVAGMSMTSRFALPTAQ</sequence>
<dbReference type="EMBL" id="KN840499">
    <property type="protein sequence ID" value="KIP07321.1"/>
    <property type="molecule type" value="Genomic_DNA"/>
</dbReference>
<dbReference type="AlphaFoldDB" id="A0A0C3RYR0"/>
<keyword evidence="4" id="KW-0378">Hydrolase</keyword>
<proteinExistence type="inferred from homology"/>
<comment type="cofactor">
    <cofactor evidence="1">
        <name>Zn(2+)</name>
        <dbReference type="ChEBI" id="CHEBI:29105"/>
    </cofactor>
</comment>
<keyword evidence="10" id="KW-1185">Reference proteome</keyword>
<evidence type="ECO:0000256" key="5">
    <source>
        <dbReference type="ARBA" id="ARBA00022833"/>
    </source>
</evidence>
<evidence type="ECO:0000256" key="4">
    <source>
        <dbReference type="ARBA" id="ARBA00022801"/>
    </source>
</evidence>
<keyword evidence="5" id="KW-0862">Zinc</keyword>